<protein>
    <submittedName>
        <fullName evidence="2">N-acetylmannosamine kinase</fullName>
    </submittedName>
</protein>
<dbReference type="EMBL" id="BSEC01000001">
    <property type="protein sequence ID" value="GLI92579.1"/>
    <property type="molecule type" value="Genomic_DNA"/>
</dbReference>
<accession>A0A9W6GT67</accession>
<dbReference type="Pfam" id="PF00480">
    <property type="entry name" value="ROK"/>
    <property type="match status" value="1"/>
</dbReference>
<evidence type="ECO:0000256" key="1">
    <source>
        <dbReference type="ARBA" id="ARBA00006479"/>
    </source>
</evidence>
<dbReference type="RefSeq" id="WP_281801878.1">
    <property type="nucleotide sequence ID" value="NZ_BSEC01000001.1"/>
</dbReference>
<reference evidence="2" key="1">
    <citation type="journal article" date="2023" name="Int. J. Syst. Evol. Microbiol.">
        <title>Methylocystis iwaonis sp. nov., a type II methane-oxidizing bacterium from surface soil of a rice paddy field in Japan, and emended description of the genus Methylocystis (ex Whittenbury et al. 1970) Bowman et al. 1993.</title>
        <authorList>
            <person name="Kaise H."/>
            <person name="Sawadogo J.B."/>
            <person name="Alam M.S."/>
            <person name="Ueno C."/>
            <person name="Dianou D."/>
            <person name="Shinjo R."/>
            <person name="Asakawa S."/>
        </authorList>
    </citation>
    <scope>NUCLEOTIDE SEQUENCE</scope>
    <source>
        <strain evidence="2">LMG27198</strain>
    </source>
</reference>
<name>A0A9W6GT67_9HYPH</name>
<keyword evidence="2" id="KW-0418">Kinase</keyword>
<dbReference type="PANTHER" id="PTHR18964:SF149">
    <property type="entry name" value="BIFUNCTIONAL UDP-N-ACETYLGLUCOSAMINE 2-EPIMERASE_N-ACETYLMANNOSAMINE KINASE"/>
    <property type="match status" value="1"/>
</dbReference>
<gene>
    <name evidence="2" type="ORF">LMG27198_15710</name>
</gene>
<dbReference type="GO" id="GO:0016301">
    <property type="term" value="F:kinase activity"/>
    <property type="evidence" value="ECO:0007669"/>
    <property type="project" value="UniProtKB-KW"/>
</dbReference>
<sequence length="272" mass="28707">MLIAIDIGGTKTRIGLAEDADALASVDIFHTFHAYREGLDALVDAAKRIAGRKPRGVVVGAPGVLSRDKRRIVNAPNLPDWNGAALADELEAALGAPVIMENDTALVGLGEATVGAGKGAAIVAYVTISTGVNGARIVDGALDRAAFGFEIGEQLMGRNANARTLEELVSGRAIEDRFGAPPASLGEDHPVWEELAEIVAIGLHNAIAYWSPERIVLGGSMMRDVGIRLDRVEARLAALHRKNPVLPELRRAALDDLGGLWGGLVRLRGLLD</sequence>
<organism evidence="2 3">
    <name type="scientific">Methylocystis echinoides</name>
    <dbReference type="NCBI Taxonomy" id="29468"/>
    <lineage>
        <taxon>Bacteria</taxon>
        <taxon>Pseudomonadati</taxon>
        <taxon>Pseudomonadota</taxon>
        <taxon>Alphaproteobacteria</taxon>
        <taxon>Hyphomicrobiales</taxon>
        <taxon>Methylocystaceae</taxon>
        <taxon>Methylocystis</taxon>
    </lineage>
</organism>
<comment type="caution">
    <text evidence="2">The sequence shown here is derived from an EMBL/GenBank/DDBJ whole genome shotgun (WGS) entry which is preliminary data.</text>
</comment>
<dbReference type="InterPro" id="IPR000600">
    <property type="entry name" value="ROK"/>
</dbReference>
<dbReference type="Proteomes" id="UP001144323">
    <property type="component" value="Unassembled WGS sequence"/>
</dbReference>
<dbReference type="Gene3D" id="3.30.420.40">
    <property type="match status" value="2"/>
</dbReference>
<keyword evidence="3" id="KW-1185">Reference proteome</keyword>
<comment type="similarity">
    <text evidence="1">Belongs to the ROK (NagC/XylR) family.</text>
</comment>
<proteinExistence type="inferred from homology"/>
<keyword evidence="2" id="KW-0808">Transferase</keyword>
<evidence type="ECO:0000313" key="3">
    <source>
        <dbReference type="Proteomes" id="UP001144323"/>
    </source>
</evidence>
<dbReference type="PANTHER" id="PTHR18964">
    <property type="entry name" value="ROK (REPRESSOR, ORF, KINASE) FAMILY"/>
    <property type="match status" value="1"/>
</dbReference>
<dbReference type="SUPFAM" id="SSF53067">
    <property type="entry name" value="Actin-like ATPase domain"/>
    <property type="match status" value="1"/>
</dbReference>
<dbReference type="CDD" id="cd23763">
    <property type="entry name" value="ASKHA_ATPase_ROK"/>
    <property type="match status" value="1"/>
</dbReference>
<evidence type="ECO:0000313" key="2">
    <source>
        <dbReference type="EMBL" id="GLI92579.1"/>
    </source>
</evidence>
<dbReference type="InterPro" id="IPR043129">
    <property type="entry name" value="ATPase_NBD"/>
</dbReference>
<dbReference type="AlphaFoldDB" id="A0A9W6GT67"/>